<gene>
    <name evidence="1" type="primary">gp_20542</name>
</gene>
<dbReference type="RefSeq" id="YP_010359569.1">
    <property type="nucleotide sequence ID" value="NC_062774.1"/>
</dbReference>
<keyword evidence="2" id="KW-1185">Reference proteome</keyword>
<evidence type="ECO:0000313" key="2">
    <source>
        <dbReference type="Proteomes" id="UP000827440"/>
    </source>
</evidence>
<name>A0AAE7V4B1_9CAUD</name>
<dbReference type="KEGG" id="vg:75691100"/>
<protein>
    <submittedName>
        <fullName evidence="1">Phage recombination protein Bet, RecT recombinase</fullName>
    </submittedName>
</protein>
<evidence type="ECO:0000313" key="1">
    <source>
        <dbReference type="EMBL" id="QWM89997.1"/>
    </source>
</evidence>
<proteinExistence type="predicted"/>
<reference evidence="1 2" key="1">
    <citation type="submission" date="2021-04" db="EMBL/GenBank/DDBJ databases">
        <authorList>
            <person name="Shkoporov A.N."/>
            <person name="Stockdale S.R."/>
            <person name="Guerin E."/>
            <person name="Ross R.P."/>
            <person name="Hill C."/>
        </authorList>
    </citation>
    <scope>NUCLEOTIDE SEQUENCE [LARGE SCALE GENOMIC DNA]</scope>
    <source>
        <strain evidence="2">cr54_1</strain>
    </source>
</reference>
<dbReference type="GeneID" id="75691100"/>
<dbReference type="Proteomes" id="UP000827440">
    <property type="component" value="Segment"/>
</dbReference>
<sequence length="296" mass="33075">MEEVEKERSVQVSSRTNEIVSPTVNNLNLLNPEERGKLELYLKSIMGSEKCGIKSMADGLAIFSRAQDLGLPFTSSIEHISAINGKTVIDVHLIKALLLKAAITWECTKDYIAQYECTDGNNVYIDGKIPDYCKRFTTKKEALKYTAEQDGDSIGVYPVRYYQDYKGNIYKEYQMNASFGISVNAESAAKIQAEGKTPVFRIAHIPVDYVTEYKFTRVIDNRVIEATSHFSYSEAVTAGLLGKDTYSKYARILIGHRAFTYGARDIAADALLGCQEMTEAKIMNNIPLEEADVIPI</sequence>
<organism evidence="1 2">
    <name type="scientific">uncultured phage cr54_1</name>
    <dbReference type="NCBI Taxonomy" id="2986398"/>
    <lineage>
        <taxon>Viruses</taxon>
        <taxon>Duplodnaviria</taxon>
        <taxon>Heunggongvirae</taxon>
        <taxon>Uroviricota</taxon>
        <taxon>Caudoviricetes</taxon>
        <taxon>Crassvirales</taxon>
        <taxon>Intestiviridae</taxon>
        <taxon>Churivirinae</taxon>
        <taxon>Jahgtovirus</taxon>
        <taxon>Jahgtovirus intestinalis</taxon>
    </lineage>
</organism>
<dbReference type="EMBL" id="MZ130484">
    <property type="protein sequence ID" value="QWM89997.1"/>
    <property type="molecule type" value="Genomic_DNA"/>
</dbReference>
<accession>A0AAE7V4B1</accession>